<feature type="compositionally biased region" description="Low complexity" evidence="7">
    <location>
        <begin position="197"/>
        <end position="223"/>
    </location>
</feature>
<feature type="transmembrane region" description="Helical" evidence="8">
    <location>
        <begin position="233"/>
        <end position="251"/>
    </location>
</feature>
<keyword evidence="6" id="KW-0572">Peptidoglycan-anchor</keyword>
<dbReference type="RefSeq" id="WP_155613774.1">
    <property type="nucleotide sequence ID" value="NZ_JBDLZV010000001.1"/>
</dbReference>
<evidence type="ECO:0000256" key="9">
    <source>
        <dbReference type="SAM" id="SignalP"/>
    </source>
</evidence>
<evidence type="ECO:0000313" key="11">
    <source>
        <dbReference type="EMBL" id="MUG69177.1"/>
    </source>
</evidence>
<sequence length="260" mass="27609">MKRRLALPSFVIALLWALQLVISPAAQAASDLADGAYRIDYVITKAENDSVSMANDYFEKPALLNVKSGEITAQIQLNHSKWITVFKTPAGSDFADAKVIRSDKEEDTRVVQFKIDDLSKPLISKIHVTVPDIDYDHDYTIRFIFDPKTIKSTEAAPAKSEPPAAAKPSEATKNSAPASNSPGSKTAENSKSGADKAAAGQSAPVSAAKSSGSANAGQGSAVVNPQTGDEAPIGMLAGMLVVSGLFVAYQIHGRKRRQQP</sequence>
<dbReference type="GO" id="GO:0009274">
    <property type="term" value="C:peptidoglycan-based cell wall"/>
    <property type="evidence" value="ECO:0007669"/>
    <property type="project" value="InterPro"/>
</dbReference>
<dbReference type="SMART" id="SM00725">
    <property type="entry name" value="NEAT"/>
    <property type="match status" value="1"/>
</dbReference>
<evidence type="ECO:0000259" key="10">
    <source>
        <dbReference type="PROSITE" id="PS50978"/>
    </source>
</evidence>
<keyword evidence="8" id="KW-0812">Transmembrane</keyword>
<dbReference type="InterPro" id="IPR019909">
    <property type="entry name" value="Haem_uptake_protein_IsdC"/>
</dbReference>
<dbReference type="InterPro" id="IPR017502">
    <property type="entry name" value="Sortase_SrtB_target"/>
</dbReference>
<organism evidence="11 12">
    <name type="scientific">Paenibacillus validus</name>
    <dbReference type="NCBI Taxonomy" id="44253"/>
    <lineage>
        <taxon>Bacteria</taxon>
        <taxon>Bacillati</taxon>
        <taxon>Bacillota</taxon>
        <taxon>Bacilli</taxon>
        <taxon>Bacillales</taxon>
        <taxon>Paenibacillaceae</taxon>
        <taxon>Paenibacillus</taxon>
    </lineage>
</organism>
<feature type="domain" description="NEAT" evidence="10">
    <location>
        <begin position="32"/>
        <end position="153"/>
    </location>
</feature>
<accession>A0A7X3CRP6</accession>
<dbReference type="AlphaFoldDB" id="A0A7X3CRP6"/>
<evidence type="ECO:0000256" key="8">
    <source>
        <dbReference type="SAM" id="Phobius"/>
    </source>
</evidence>
<evidence type="ECO:0000256" key="4">
    <source>
        <dbReference type="ARBA" id="ARBA00022729"/>
    </source>
</evidence>
<feature type="signal peptide" evidence="9">
    <location>
        <begin position="1"/>
        <end position="28"/>
    </location>
</feature>
<keyword evidence="8" id="KW-0472">Membrane</keyword>
<dbReference type="PROSITE" id="PS50978">
    <property type="entry name" value="NEAT"/>
    <property type="match status" value="1"/>
</dbReference>
<feature type="region of interest" description="Disordered" evidence="7">
    <location>
        <begin position="153"/>
        <end position="230"/>
    </location>
</feature>
<dbReference type="SUPFAM" id="SSF158911">
    <property type="entry name" value="NEAT domain-like"/>
    <property type="match status" value="1"/>
</dbReference>
<keyword evidence="5" id="KW-0408">Iron</keyword>
<evidence type="ECO:0000256" key="6">
    <source>
        <dbReference type="ARBA" id="ARBA00023088"/>
    </source>
</evidence>
<keyword evidence="4 9" id="KW-0732">Signal</keyword>
<dbReference type="Pfam" id="PF05031">
    <property type="entry name" value="NEAT"/>
    <property type="match status" value="1"/>
</dbReference>
<dbReference type="CDD" id="cd06920">
    <property type="entry name" value="NEAT"/>
    <property type="match status" value="1"/>
</dbReference>
<reference evidence="11 12" key="1">
    <citation type="submission" date="2019-11" db="EMBL/GenBank/DDBJ databases">
        <title>Draft genome sequences of five Paenibacillus species of dairy origin.</title>
        <authorList>
            <person name="Olajide A.M."/>
            <person name="Chen S."/>
            <person name="Lapointe G."/>
        </authorList>
    </citation>
    <scope>NUCLEOTIDE SEQUENCE [LARGE SCALE GENOMIC DNA]</scope>
    <source>
        <strain evidence="11 12">2CS3</strain>
    </source>
</reference>
<dbReference type="InterPro" id="IPR006635">
    <property type="entry name" value="NEAT_dom"/>
</dbReference>
<dbReference type="NCBIfam" id="TIGR03656">
    <property type="entry name" value="IsdC"/>
    <property type="match status" value="1"/>
</dbReference>
<dbReference type="GO" id="GO:0015886">
    <property type="term" value="P:heme transport"/>
    <property type="evidence" value="ECO:0007669"/>
    <property type="project" value="InterPro"/>
</dbReference>
<proteinExistence type="predicted"/>
<dbReference type="Gene3D" id="2.60.40.1850">
    <property type="match status" value="1"/>
</dbReference>
<dbReference type="Proteomes" id="UP000450917">
    <property type="component" value="Unassembled WGS sequence"/>
</dbReference>
<dbReference type="GO" id="GO:0030492">
    <property type="term" value="F:hemoglobin binding"/>
    <property type="evidence" value="ECO:0007669"/>
    <property type="project" value="InterPro"/>
</dbReference>
<protein>
    <submittedName>
        <fullName evidence="11">Heme uptake protein IsdC</fullName>
    </submittedName>
</protein>
<comment type="subcellular location">
    <subcellularLocation>
        <location evidence="1">Secreted</location>
        <location evidence="1">Cell wall</location>
        <topology evidence="1">Peptidoglycan-anchor</topology>
    </subcellularLocation>
</comment>
<dbReference type="InterPro" id="IPR037250">
    <property type="entry name" value="NEAT_dom_sf"/>
</dbReference>
<dbReference type="EMBL" id="WNZX01000001">
    <property type="protein sequence ID" value="MUG69177.1"/>
    <property type="molecule type" value="Genomic_DNA"/>
</dbReference>
<keyword evidence="12" id="KW-1185">Reference proteome</keyword>
<evidence type="ECO:0000313" key="12">
    <source>
        <dbReference type="Proteomes" id="UP000450917"/>
    </source>
</evidence>
<keyword evidence="3" id="KW-0964">Secreted</keyword>
<dbReference type="InterPro" id="IPR050436">
    <property type="entry name" value="IsdA"/>
</dbReference>
<name>A0A7X3CRP6_9BACL</name>
<dbReference type="NCBIfam" id="TIGR03063">
    <property type="entry name" value="srtB_target"/>
    <property type="match status" value="1"/>
</dbReference>
<comment type="caution">
    <text evidence="11">The sequence shown here is derived from an EMBL/GenBank/DDBJ whole genome shotgun (WGS) entry which is preliminary data.</text>
</comment>
<dbReference type="PANTHER" id="PTHR37824:SF1">
    <property type="entry name" value="IRON-REGULATED SURFACE DETERMINANT PROTEIN C"/>
    <property type="match status" value="1"/>
</dbReference>
<feature type="chain" id="PRO_5030509763" evidence="9">
    <location>
        <begin position="29"/>
        <end position="260"/>
    </location>
</feature>
<evidence type="ECO:0000256" key="5">
    <source>
        <dbReference type="ARBA" id="ARBA00023004"/>
    </source>
</evidence>
<keyword evidence="8" id="KW-1133">Transmembrane helix</keyword>
<evidence type="ECO:0000256" key="3">
    <source>
        <dbReference type="ARBA" id="ARBA00022525"/>
    </source>
</evidence>
<keyword evidence="2" id="KW-0134">Cell wall</keyword>
<evidence type="ECO:0000256" key="7">
    <source>
        <dbReference type="SAM" id="MobiDB-lite"/>
    </source>
</evidence>
<feature type="compositionally biased region" description="Polar residues" evidence="7">
    <location>
        <begin position="174"/>
        <end position="192"/>
    </location>
</feature>
<evidence type="ECO:0000256" key="2">
    <source>
        <dbReference type="ARBA" id="ARBA00022512"/>
    </source>
</evidence>
<feature type="compositionally biased region" description="Low complexity" evidence="7">
    <location>
        <begin position="153"/>
        <end position="173"/>
    </location>
</feature>
<dbReference type="PANTHER" id="PTHR37824">
    <property type="entry name" value="IRON-REGULATED SURFACE DETERMINANT PROTEIN C"/>
    <property type="match status" value="1"/>
</dbReference>
<gene>
    <name evidence="11" type="primary">isdC</name>
    <name evidence="11" type="ORF">GNP93_00660</name>
</gene>
<evidence type="ECO:0000256" key="1">
    <source>
        <dbReference type="ARBA" id="ARBA00004168"/>
    </source>
</evidence>